<organism evidence="1 2">
    <name type="scientific">Drosophila navojoa</name>
    <name type="common">Fruit fly</name>
    <dbReference type="NCBI Taxonomy" id="7232"/>
    <lineage>
        <taxon>Eukaryota</taxon>
        <taxon>Metazoa</taxon>
        <taxon>Ecdysozoa</taxon>
        <taxon>Arthropoda</taxon>
        <taxon>Hexapoda</taxon>
        <taxon>Insecta</taxon>
        <taxon>Pterygota</taxon>
        <taxon>Neoptera</taxon>
        <taxon>Endopterygota</taxon>
        <taxon>Diptera</taxon>
        <taxon>Brachycera</taxon>
        <taxon>Muscomorpha</taxon>
        <taxon>Ephydroidea</taxon>
        <taxon>Drosophilidae</taxon>
        <taxon>Drosophila</taxon>
    </lineage>
</organism>
<evidence type="ECO:0000313" key="1">
    <source>
        <dbReference type="EMBL" id="TDG38939.1"/>
    </source>
</evidence>
<reference evidence="1 2" key="1">
    <citation type="journal article" date="2019" name="J. Hered.">
        <title>An Improved Genome Assembly for Drosophila navojoa, the Basal Species in the mojavensis Cluster.</title>
        <authorList>
            <person name="Vanderlinde T."/>
            <person name="Dupim E.G."/>
            <person name="Nazario-Yepiz N.O."/>
            <person name="Carvalho A.B."/>
        </authorList>
    </citation>
    <scope>NUCLEOTIDE SEQUENCE [LARGE SCALE GENOMIC DNA]</scope>
    <source>
        <strain evidence="1">Navoj_Jal97</strain>
        <tissue evidence="1">Whole organism</tissue>
    </source>
</reference>
<dbReference type="EMBL" id="LSRL02001611">
    <property type="protein sequence ID" value="TDG38939.1"/>
    <property type="molecule type" value="Genomic_DNA"/>
</dbReference>
<dbReference type="OMA" id="KCHKSCG"/>
<protein>
    <submittedName>
        <fullName evidence="1">Uncharacterized protein</fullName>
    </submittedName>
</protein>
<accession>A0A484AQT2</accession>
<keyword evidence="2" id="KW-1185">Reference proteome</keyword>
<dbReference type="Proteomes" id="UP000295192">
    <property type="component" value="Unassembled WGS sequence"/>
</dbReference>
<evidence type="ECO:0000313" key="2">
    <source>
        <dbReference type="Proteomes" id="UP000295192"/>
    </source>
</evidence>
<comment type="caution">
    <text evidence="1">The sequence shown here is derived from an EMBL/GenBank/DDBJ whole genome shotgun (WGS) entry which is preliminary data.</text>
</comment>
<gene>
    <name evidence="1" type="ORF">AWZ03_014639</name>
</gene>
<sequence>MPLAKEFLAKLTRFYRRLKKRPNQTKRTHNKGTKYVKKCHKSCGTIPGVIELDDLDTEMLACDIHQFEAGKNVIIVKTKAEIVPEPRASIASHTITKERIAAGNEVSSDVGTQADGGPILENGISKRAFCRQLDNLLQRTLGADCNRTRVWTRPDSTFC</sequence>
<dbReference type="AlphaFoldDB" id="A0A484AQT2"/>
<proteinExistence type="predicted"/>
<name>A0A484AQT2_DRONA</name>